<keyword evidence="1" id="KW-0175">Coiled coil</keyword>
<protein>
    <submittedName>
        <fullName evidence="2">Myosin_tail_1 domain-containing protein</fullName>
    </submittedName>
</protein>
<evidence type="ECO:0000313" key="2">
    <source>
        <dbReference type="WBParaSite" id="TTAC_0000597301-mRNA-1"/>
    </source>
</evidence>
<accession>A0A0R3WYY3</accession>
<dbReference type="STRING" id="6205.A0A0R3WYY3"/>
<sequence length="111" mass="12570">LAQRDAEVSQLREALQIAQADHATVVRHCEEVRAELLGAVEQQQQESDKVLRQKEKEIDSLKEALAVLQKETDKSSKKIEKKLTDNVAHVEKLKDQLKEVVQEKVSLTNST</sequence>
<dbReference type="AlphaFoldDB" id="A0A0R3WYY3"/>
<dbReference type="WBParaSite" id="TTAC_0000597301-mRNA-1">
    <property type="protein sequence ID" value="TTAC_0000597301-mRNA-1"/>
    <property type="gene ID" value="TTAC_0000597301"/>
</dbReference>
<name>A0A0R3WYY3_HYDTA</name>
<reference evidence="2" key="1">
    <citation type="submission" date="2017-02" db="UniProtKB">
        <authorList>
            <consortium name="WormBaseParasite"/>
        </authorList>
    </citation>
    <scope>IDENTIFICATION</scope>
</reference>
<organism evidence="2">
    <name type="scientific">Hydatigena taeniaeformis</name>
    <name type="common">Feline tapeworm</name>
    <name type="synonym">Taenia taeniaeformis</name>
    <dbReference type="NCBI Taxonomy" id="6205"/>
    <lineage>
        <taxon>Eukaryota</taxon>
        <taxon>Metazoa</taxon>
        <taxon>Spiralia</taxon>
        <taxon>Lophotrochozoa</taxon>
        <taxon>Platyhelminthes</taxon>
        <taxon>Cestoda</taxon>
        <taxon>Eucestoda</taxon>
        <taxon>Cyclophyllidea</taxon>
        <taxon>Taeniidae</taxon>
        <taxon>Hydatigera</taxon>
    </lineage>
</organism>
<proteinExistence type="predicted"/>
<feature type="coiled-coil region" evidence="1">
    <location>
        <begin position="1"/>
        <end position="110"/>
    </location>
</feature>
<evidence type="ECO:0000256" key="1">
    <source>
        <dbReference type="SAM" id="Coils"/>
    </source>
</evidence>